<feature type="transmembrane region" description="Helical" evidence="2">
    <location>
        <begin position="74"/>
        <end position="95"/>
    </location>
</feature>
<evidence type="ECO:0000256" key="2">
    <source>
        <dbReference type="SAM" id="Phobius"/>
    </source>
</evidence>
<evidence type="ECO:0000313" key="3">
    <source>
        <dbReference type="EMBL" id="MEX6690185.1"/>
    </source>
</evidence>
<accession>A0ABV3ZKV3</accession>
<dbReference type="EMBL" id="JAULBC010000008">
    <property type="protein sequence ID" value="MEX6690185.1"/>
    <property type="molecule type" value="Genomic_DNA"/>
</dbReference>
<keyword evidence="4" id="KW-1185">Reference proteome</keyword>
<keyword evidence="2" id="KW-0472">Membrane</keyword>
<dbReference type="Proteomes" id="UP001560573">
    <property type="component" value="Unassembled WGS sequence"/>
</dbReference>
<dbReference type="RefSeq" id="WP_369331598.1">
    <property type="nucleotide sequence ID" value="NZ_JAULBC010000008.1"/>
</dbReference>
<gene>
    <name evidence="3" type="ORF">QTN47_21930</name>
</gene>
<name>A0ABV3ZKV3_9BACT</name>
<sequence>MTKNTQADKPFMVRRGRVDSVNLYEVKENELDLLENGEEANLQLNFAIFLFSLSFSGILTLSSATFKTPLLQQGFLFTTIIGFIVGTYLLIRWWIGRKSIRKVIKTIRDRISPDSILEVEESEGSQPISNIPHNNDIVKPEG</sequence>
<protein>
    <submittedName>
        <fullName evidence="3">Uncharacterized protein</fullName>
    </submittedName>
</protein>
<evidence type="ECO:0000256" key="1">
    <source>
        <dbReference type="SAM" id="MobiDB-lite"/>
    </source>
</evidence>
<reference evidence="3 4" key="1">
    <citation type="submission" date="2023-07" db="EMBL/GenBank/DDBJ databases">
        <authorList>
            <person name="Lian W.-H."/>
        </authorList>
    </citation>
    <scope>NUCLEOTIDE SEQUENCE [LARGE SCALE GENOMIC DNA]</scope>
    <source>
        <strain evidence="3 4">SYSU DXS3180</strain>
    </source>
</reference>
<keyword evidence="2" id="KW-1133">Transmembrane helix</keyword>
<organism evidence="3 4">
    <name type="scientific">Danxiaibacter flavus</name>
    <dbReference type="NCBI Taxonomy" id="3049108"/>
    <lineage>
        <taxon>Bacteria</taxon>
        <taxon>Pseudomonadati</taxon>
        <taxon>Bacteroidota</taxon>
        <taxon>Chitinophagia</taxon>
        <taxon>Chitinophagales</taxon>
        <taxon>Chitinophagaceae</taxon>
        <taxon>Danxiaibacter</taxon>
    </lineage>
</organism>
<evidence type="ECO:0000313" key="4">
    <source>
        <dbReference type="Proteomes" id="UP001560573"/>
    </source>
</evidence>
<keyword evidence="2" id="KW-0812">Transmembrane</keyword>
<feature type="compositionally biased region" description="Polar residues" evidence="1">
    <location>
        <begin position="124"/>
        <end position="133"/>
    </location>
</feature>
<feature type="region of interest" description="Disordered" evidence="1">
    <location>
        <begin position="122"/>
        <end position="142"/>
    </location>
</feature>
<proteinExistence type="predicted"/>
<feature type="transmembrane region" description="Helical" evidence="2">
    <location>
        <begin position="44"/>
        <end position="62"/>
    </location>
</feature>
<comment type="caution">
    <text evidence="3">The sequence shown here is derived from an EMBL/GenBank/DDBJ whole genome shotgun (WGS) entry which is preliminary data.</text>
</comment>